<protein>
    <submittedName>
        <fullName evidence="2">Uncharacterized protein</fullName>
    </submittedName>
</protein>
<reference evidence="2" key="1">
    <citation type="journal article" date="2015" name="Nature">
        <title>Complex archaea that bridge the gap between prokaryotes and eukaryotes.</title>
        <authorList>
            <person name="Spang A."/>
            <person name="Saw J.H."/>
            <person name="Jorgensen S.L."/>
            <person name="Zaremba-Niedzwiedzka K."/>
            <person name="Martijn J."/>
            <person name="Lind A.E."/>
            <person name="van Eijk R."/>
            <person name="Schleper C."/>
            <person name="Guy L."/>
            <person name="Ettema T.J."/>
        </authorList>
    </citation>
    <scope>NUCLEOTIDE SEQUENCE</scope>
</reference>
<dbReference type="Pfam" id="PF09608">
    <property type="entry name" value="Alph_Pro_TM"/>
    <property type="match status" value="1"/>
</dbReference>
<dbReference type="InterPro" id="IPR019088">
    <property type="entry name" value="CHP02186-rel_TM"/>
</dbReference>
<keyword evidence="1" id="KW-0812">Transmembrane</keyword>
<proteinExistence type="predicted"/>
<comment type="caution">
    <text evidence="2">The sequence shown here is derived from an EMBL/GenBank/DDBJ whole genome shotgun (WGS) entry which is preliminary data.</text>
</comment>
<evidence type="ECO:0000256" key="1">
    <source>
        <dbReference type="SAM" id="Phobius"/>
    </source>
</evidence>
<organism evidence="2">
    <name type="scientific">marine sediment metagenome</name>
    <dbReference type="NCBI Taxonomy" id="412755"/>
    <lineage>
        <taxon>unclassified sequences</taxon>
        <taxon>metagenomes</taxon>
        <taxon>ecological metagenomes</taxon>
    </lineage>
</organism>
<keyword evidence="1" id="KW-0472">Membrane</keyword>
<sequence length="83" mass="9196">LFRATVQLPAALIEGAYDTRIFLTRGGVVISQYETLIDVRKVGLERWLYNLSRNQPLIYGLLSLAIAVAAGWSASAAFSLLRR</sequence>
<dbReference type="AlphaFoldDB" id="A0A0F9LKN5"/>
<gene>
    <name evidence="2" type="ORF">LCGC14_1186230</name>
</gene>
<feature type="transmembrane region" description="Helical" evidence="1">
    <location>
        <begin position="57"/>
        <end position="81"/>
    </location>
</feature>
<name>A0A0F9LKN5_9ZZZZ</name>
<dbReference type="EMBL" id="LAZR01005981">
    <property type="protein sequence ID" value="KKM95639.1"/>
    <property type="molecule type" value="Genomic_DNA"/>
</dbReference>
<accession>A0A0F9LKN5</accession>
<evidence type="ECO:0000313" key="2">
    <source>
        <dbReference type="EMBL" id="KKM95639.1"/>
    </source>
</evidence>
<feature type="non-terminal residue" evidence="2">
    <location>
        <position position="1"/>
    </location>
</feature>
<keyword evidence="1" id="KW-1133">Transmembrane helix</keyword>